<name>H5TTI7_GORO1</name>
<keyword evidence="3" id="KW-1185">Reference proteome</keyword>
<evidence type="ECO:0000259" key="1">
    <source>
        <dbReference type="Pfam" id="PF18702"/>
    </source>
</evidence>
<dbReference type="Proteomes" id="UP000005038">
    <property type="component" value="Unassembled WGS sequence"/>
</dbReference>
<dbReference type="EMBL" id="BAFB01000239">
    <property type="protein sequence ID" value="GAB36795.1"/>
    <property type="molecule type" value="Genomic_DNA"/>
</dbReference>
<dbReference type="Pfam" id="PF18702">
    <property type="entry name" value="DUF5642"/>
    <property type="match status" value="1"/>
</dbReference>
<dbReference type="InterPro" id="IPR041313">
    <property type="entry name" value="DUF5642"/>
</dbReference>
<organism evidence="2 3">
    <name type="scientific">Gordonia otitidis (strain DSM 44809 / CCUG 52243 / JCM 12355 / NBRC 100426 / IFM 10032)</name>
    <dbReference type="NCBI Taxonomy" id="1108044"/>
    <lineage>
        <taxon>Bacteria</taxon>
        <taxon>Bacillati</taxon>
        <taxon>Actinomycetota</taxon>
        <taxon>Actinomycetes</taxon>
        <taxon>Mycobacteriales</taxon>
        <taxon>Gordoniaceae</taxon>
        <taxon>Gordonia</taxon>
    </lineage>
</organism>
<dbReference type="AlphaFoldDB" id="H5TTI7"/>
<feature type="domain" description="DUF5642" evidence="1">
    <location>
        <begin position="50"/>
        <end position="226"/>
    </location>
</feature>
<protein>
    <recommendedName>
        <fullName evidence="1">DUF5642 domain-containing protein</fullName>
    </recommendedName>
</protein>
<evidence type="ECO:0000313" key="3">
    <source>
        <dbReference type="Proteomes" id="UP000005038"/>
    </source>
</evidence>
<sequence>MGDGALEALPQRIQAGGITALIAVGGVTAYGGEDFTSASPSLDLAKIASAQAPTEYARVPDAEHKTAMAQIAAQPVPPGYEVHPSSCAPQPAAVPQSTMSNMKVVAFRSRTAIMSLVGYDAGAGKTFDVGQCADTTIIGPDGFEVMTVPTDKLDIPGADRTRGSQSVVREKVDSQAFSQYTYVAQVAERYRVVVFLTPLLNERSERVLPVAPAHARDLLRSAVAQLVPS</sequence>
<proteinExistence type="predicted"/>
<evidence type="ECO:0000313" key="2">
    <source>
        <dbReference type="EMBL" id="GAB36795.1"/>
    </source>
</evidence>
<comment type="caution">
    <text evidence="2">The sequence shown here is derived from an EMBL/GenBank/DDBJ whole genome shotgun (WGS) entry which is preliminary data.</text>
</comment>
<gene>
    <name evidence="2" type="ORF">GOOTI_239_00420</name>
</gene>
<dbReference type="STRING" id="1108044.GOOTI_239_00420"/>
<reference evidence="2" key="1">
    <citation type="submission" date="2012-02" db="EMBL/GenBank/DDBJ databases">
        <title>Whole genome shotgun sequence of Gordonia otitidis NBRC 100426.</title>
        <authorList>
            <person name="Yoshida I."/>
            <person name="Hosoyama A."/>
            <person name="Tsuchikane K."/>
            <person name="Katsumata H."/>
            <person name="Yamazaki S."/>
            <person name="Fujita N."/>
        </authorList>
    </citation>
    <scope>NUCLEOTIDE SEQUENCE [LARGE SCALE GENOMIC DNA]</scope>
    <source>
        <strain evidence="2">NBRC 100426</strain>
    </source>
</reference>
<accession>H5TTI7</accession>